<name>A0A3E3HYZ7_9FIRM</name>
<dbReference type="Pfam" id="PF06889">
    <property type="entry name" value="DUF1266"/>
    <property type="match status" value="1"/>
</dbReference>
<dbReference type="AlphaFoldDB" id="A0A3E3HYZ7"/>
<dbReference type="Proteomes" id="UP000260812">
    <property type="component" value="Unassembled WGS sequence"/>
</dbReference>
<accession>A0A3E3HYZ7</accession>
<evidence type="ECO:0000313" key="2">
    <source>
        <dbReference type="EMBL" id="RGE57040.1"/>
    </source>
</evidence>
<comment type="caution">
    <text evidence="2">The sequence shown here is derived from an EMBL/GenBank/DDBJ whole genome shotgun (WGS) entry which is preliminary data.</text>
</comment>
<proteinExistence type="predicted"/>
<reference evidence="2" key="1">
    <citation type="submission" date="2018-08" db="EMBL/GenBank/DDBJ databases">
        <title>A genome reference for cultivated species of the human gut microbiota.</title>
        <authorList>
            <person name="Zou Y."/>
            <person name="Xue W."/>
            <person name="Luo G."/>
        </authorList>
    </citation>
    <scope>NUCLEOTIDE SEQUENCE [LARGE SCALE GENOMIC DNA]</scope>
    <source>
        <strain evidence="2">TF05-5AC</strain>
    </source>
</reference>
<evidence type="ECO:0000313" key="3">
    <source>
        <dbReference type="Proteomes" id="UP000260812"/>
    </source>
</evidence>
<feature type="domain" description="DUF1266" evidence="1">
    <location>
        <begin position="226"/>
        <end position="395"/>
    </location>
</feature>
<dbReference type="EMBL" id="QVLV01000018">
    <property type="protein sequence ID" value="RGE57040.1"/>
    <property type="molecule type" value="Genomic_DNA"/>
</dbReference>
<evidence type="ECO:0000259" key="1">
    <source>
        <dbReference type="Pfam" id="PF06889"/>
    </source>
</evidence>
<gene>
    <name evidence="2" type="ORF">DXC51_20740</name>
</gene>
<dbReference type="InterPro" id="IPR009677">
    <property type="entry name" value="DUF1266"/>
</dbReference>
<organism evidence="2 3">
    <name type="scientific">Eisenbergiella massiliensis</name>
    <dbReference type="NCBI Taxonomy" id="1720294"/>
    <lineage>
        <taxon>Bacteria</taxon>
        <taxon>Bacillati</taxon>
        <taxon>Bacillota</taxon>
        <taxon>Clostridia</taxon>
        <taxon>Lachnospirales</taxon>
        <taxon>Lachnospiraceae</taxon>
        <taxon>Eisenbergiella</taxon>
    </lineage>
</organism>
<keyword evidence="3" id="KW-1185">Reference proteome</keyword>
<protein>
    <submittedName>
        <fullName evidence="2">DUF1266 domain-containing protein</fullName>
    </submittedName>
</protein>
<sequence>MASAPPGQGGLKMFDIDEIMKQTRQAKEQALASMKETMEKNEERISKIEVPSSEKSASVSAAEVEEQIAANTQRQVEILGQMFGPDSMAQMAVNEELLQKMVNDKVAEATSATAGDLMGQLFGEDMGILAAALETLEMEDADDEEELSFDLELEENLYTTLEETMARLEAMPEPEAIPYQKDDVKWEHFGILLSGILSTLNSHNLDGMDVEEHIPVMEQKIVSLVRRSWGIDGRSNLLDMIRYLAQEGYILRYQLYSEASSPEELMDETMDEDDRESTSRVWRFAQRYKSQYAPGFMAGWDVGRAAMLTRWGCYLGWITESEAVGILWDLSQKVVEELHSWREFAQSYLFGGLMWKLLCGDSSAGSYLGYLADAATDLLTGKAEQDNGQWRDCPWPAQRKIGFTL</sequence>